<name>A0ABQ2RFU5_9GAMM</name>
<protein>
    <recommendedName>
        <fullName evidence="1">Abortive phage infection protein C-terminal domain-containing protein</fullName>
    </recommendedName>
</protein>
<dbReference type="Pfam" id="PF10592">
    <property type="entry name" value="AIPR"/>
    <property type="match status" value="1"/>
</dbReference>
<organism evidence="2 3">
    <name type="scientific">Shewanella litoralis</name>
    <dbReference type="NCBI Taxonomy" id="2282700"/>
    <lineage>
        <taxon>Bacteria</taxon>
        <taxon>Pseudomonadati</taxon>
        <taxon>Pseudomonadota</taxon>
        <taxon>Gammaproteobacteria</taxon>
        <taxon>Alteromonadales</taxon>
        <taxon>Shewanellaceae</taxon>
        <taxon>Shewanella</taxon>
    </lineage>
</organism>
<dbReference type="Proteomes" id="UP000619118">
    <property type="component" value="Unassembled WGS sequence"/>
</dbReference>
<evidence type="ECO:0000259" key="1">
    <source>
        <dbReference type="Pfam" id="PF10592"/>
    </source>
</evidence>
<evidence type="ECO:0000313" key="3">
    <source>
        <dbReference type="Proteomes" id="UP000619118"/>
    </source>
</evidence>
<feature type="domain" description="Abortive phage infection protein C-terminal" evidence="1">
    <location>
        <begin position="255"/>
        <end position="513"/>
    </location>
</feature>
<dbReference type="InterPro" id="IPR018891">
    <property type="entry name" value="AIPR_C"/>
</dbReference>
<dbReference type="EMBL" id="BMQX01000028">
    <property type="protein sequence ID" value="GGQ29999.1"/>
    <property type="molecule type" value="Genomic_DNA"/>
</dbReference>
<accession>A0ABQ2RFU5</accession>
<proteinExistence type="predicted"/>
<gene>
    <name evidence="2" type="ORF">GCM10009411_32120</name>
</gene>
<sequence>MAKNDVLLIDGIVDERVELQLPSSRRDEAFEYLAFEQILKDFDLSRDEIESGSVDGRNDGGIDGFFIFVNGHLLVEPQSFIWPKSGAQLEVWVITCKLHDTFKQAPLDNLVASVSELFDLGLGKEELKGEYSETILNCRENLKLAYRKLSAKMSDFSLNYSYSSRGNSETVGESIIARAEQIKSISRDCFGNVTVDFNFHGSAELVELHRKTPNFCLELPYSEVLSRGERYVLLANLKDYYGFVTDDNKLRRYLFDSNVRDFMGINRVNEDIKYTLENEESPDFWWLNNGVTILATSASLVGGSIQLQDIQIVNGLQTTESIFNHFNAGNTDTKNRSVLIKVIVSQDDTIRDTIIRATNNQTNVELSSLHATDKIQRDIEDILEINGYFYERRKNYYLNLGHSASEIITPLTLASGFVNLILKSPQKATILKARFMRSDESYEMVFSDKTLLSVWPKIAFVIKYTDQILEEIRPVGKNVTERFLKRWRQITSLIAIARIFNTFDFSAKDLSQLDTDKYTKELIVSTWEFFVSVKPDSISGNGWRQKRLYVDLCKEASTKFNLNGLDHTLDLKH</sequence>
<reference evidence="3" key="1">
    <citation type="journal article" date="2019" name="Int. J. Syst. Evol. Microbiol.">
        <title>The Global Catalogue of Microorganisms (GCM) 10K type strain sequencing project: providing services to taxonomists for standard genome sequencing and annotation.</title>
        <authorList>
            <consortium name="The Broad Institute Genomics Platform"/>
            <consortium name="The Broad Institute Genome Sequencing Center for Infectious Disease"/>
            <person name="Wu L."/>
            <person name="Ma J."/>
        </authorList>
    </citation>
    <scope>NUCLEOTIDE SEQUENCE [LARGE SCALE GENOMIC DNA]</scope>
    <source>
        <strain evidence="3">JCM 32306</strain>
    </source>
</reference>
<comment type="caution">
    <text evidence="2">The sequence shown here is derived from an EMBL/GenBank/DDBJ whole genome shotgun (WGS) entry which is preliminary data.</text>
</comment>
<keyword evidence="3" id="KW-1185">Reference proteome</keyword>
<dbReference type="RefSeq" id="WP_229785946.1">
    <property type="nucleotide sequence ID" value="NZ_BMQX01000028.1"/>
</dbReference>
<evidence type="ECO:0000313" key="2">
    <source>
        <dbReference type="EMBL" id="GGQ29999.1"/>
    </source>
</evidence>